<evidence type="ECO:0000313" key="9">
    <source>
        <dbReference type="EnsemblPlants" id="MELO3C013664.2.1"/>
    </source>
</evidence>
<organism evidence="9">
    <name type="scientific">Cucumis melo</name>
    <name type="common">Muskmelon</name>
    <dbReference type="NCBI Taxonomy" id="3656"/>
    <lineage>
        <taxon>Eukaryota</taxon>
        <taxon>Viridiplantae</taxon>
        <taxon>Streptophyta</taxon>
        <taxon>Embryophyta</taxon>
        <taxon>Tracheophyta</taxon>
        <taxon>Spermatophyta</taxon>
        <taxon>Magnoliopsida</taxon>
        <taxon>eudicotyledons</taxon>
        <taxon>Gunneridae</taxon>
        <taxon>Pentapetalae</taxon>
        <taxon>rosids</taxon>
        <taxon>fabids</taxon>
        <taxon>Cucurbitales</taxon>
        <taxon>Cucurbitaceae</taxon>
        <taxon>Benincaseae</taxon>
        <taxon>Cucumis</taxon>
    </lineage>
</organism>
<dbReference type="InterPro" id="IPR011989">
    <property type="entry name" value="ARM-like"/>
</dbReference>
<dbReference type="PANTHER" id="PTHR47605:SF2">
    <property type="entry name" value="TRANSCRIPTIONAL ELONGATION REGULATOR MINIYO"/>
    <property type="match status" value="1"/>
</dbReference>
<evidence type="ECO:0000259" key="8">
    <source>
        <dbReference type="Pfam" id="PF25766"/>
    </source>
</evidence>
<evidence type="ECO:0000256" key="2">
    <source>
        <dbReference type="ARBA" id="ARBA00009953"/>
    </source>
</evidence>
<dbReference type="GO" id="GO:0030154">
    <property type="term" value="P:cell differentiation"/>
    <property type="evidence" value="ECO:0007669"/>
    <property type="project" value="EnsemblPlants"/>
</dbReference>
<feature type="domain" description="RPAP1 N-terminal" evidence="7">
    <location>
        <begin position="289"/>
        <end position="331"/>
    </location>
</feature>
<dbReference type="Gene3D" id="1.25.10.10">
    <property type="entry name" value="Leucine-rich Repeat Variant"/>
    <property type="match status" value="1"/>
</dbReference>
<dbReference type="InterPro" id="IPR013929">
    <property type="entry name" value="RPAP1_C"/>
</dbReference>
<reference evidence="9" key="1">
    <citation type="submission" date="2023-03" db="UniProtKB">
        <authorList>
            <consortium name="EnsemblPlants"/>
        </authorList>
    </citation>
    <scope>IDENTIFICATION</scope>
</reference>
<comment type="similarity">
    <text evidence="2">Belongs to the RPAP1 family.</text>
</comment>
<feature type="domain" description="RPAP1 C-terminal" evidence="6">
    <location>
        <begin position="410"/>
        <end position="468"/>
    </location>
</feature>
<keyword evidence="4" id="KW-0539">Nucleus</keyword>
<evidence type="ECO:0000256" key="1">
    <source>
        <dbReference type="ARBA" id="ARBA00004123"/>
    </source>
</evidence>
<comment type="subcellular location">
    <subcellularLocation>
        <location evidence="1">Nucleus</location>
    </subcellularLocation>
</comment>
<dbReference type="GO" id="GO:0005634">
    <property type="term" value="C:nucleus"/>
    <property type="evidence" value="ECO:0007669"/>
    <property type="project" value="EnsemblPlants"/>
</dbReference>
<feature type="compositionally biased region" description="Polar residues" evidence="5">
    <location>
        <begin position="360"/>
        <end position="372"/>
    </location>
</feature>
<feature type="region of interest" description="Disordered" evidence="5">
    <location>
        <begin position="1"/>
        <end position="22"/>
    </location>
</feature>
<dbReference type="Gramene" id="MELO3C013664.2.1">
    <property type="protein sequence ID" value="MELO3C013664.2.1"/>
    <property type="gene ID" value="MELO3C013664.2"/>
</dbReference>
<evidence type="ECO:0000256" key="4">
    <source>
        <dbReference type="ARBA" id="ARBA00023242"/>
    </source>
</evidence>
<evidence type="ECO:0008006" key="10">
    <source>
        <dbReference type="Google" id="ProtNLM"/>
    </source>
</evidence>
<feature type="region of interest" description="Disordered" evidence="5">
    <location>
        <begin position="131"/>
        <end position="155"/>
    </location>
</feature>
<evidence type="ECO:0000259" key="7">
    <source>
        <dbReference type="Pfam" id="PF08621"/>
    </source>
</evidence>
<dbReference type="Pfam" id="PF25766">
    <property type="entry name" value="TPR_RPAP1"/>
    <property type="match status" value="1"/>
</dbReference>
<protein>
    <recommendedName>
        <fullName evidence="10">Transcriptional elongation regulator MINIYO</fullName>
    </recommendedName>
</protein>
<evidence type="ECO:0000259" key="6">
    <source>
        <dbReference type="Pfam" id="PF08620"/>
    </source>
</evidence>
<feature type="compositionally biased region" description="Polar residues" evidence="5">
    <location>
        <begin position="8"/>
        <end position="22"/>
    </location>
</feature>
<keyword evidence="3" id="KW-0804">Transcription</keyword>
<evidence type="ECO:0000256" key="5">
    <source>
        <dbReference type="SAM" id="MobiDB-lite"/>
    </source>
</evidence>
<dbReference type="Pfam" id="PF08620">
    <property type="entry name" value="RPAP1_C"/>
    <property type="match status" value="1"/>
</dbReference>
<sequence length="1653" mass="184633">MEKKTQSCRRSQSNSSARAKVFGTNSLQLSEDDATRLVGGIVEKGVSDSEQSTPFFSPAPRPSVLPFPVARHRSHGPYNLFSQHWESVTSKKGGDNIKADRGEDGEEDETMMVADSIANFANPIQRKKKSSLDFGRWREASPDHNHGAANREEKELQSLAKTASLSRAGEANTGTDDMSCRPFSAHVLAPSLMECERSSSDFVNDSTGNKTNRAGFELKGSDKQHLPENLQDVRDQRGDISESEVNESMQLDGTSLRDMGTRHHLNSEMTPCFQSNIKGDDAFLTLKSQIDAENRARMQKMSPEEIAEAQAEIMEKMSPALVKALKMRGEGKLKQGSSKPDVSSNYELGNLQKESRIDGNGSSNKENGVTSVKTTLKDTKSGLQDVSVQKIDSGSSIWNAWNERVEAVRSLRFSLEGNLVESYSFQQSENVHGYSTENVASRDFLRTEGDPSAAGYTINEAVALTRSVKFVILNSLNLLSEFMGFLYVESSRIPGQRVLGLHVISNVLDKALLNTHLTQVGSTMIKNRSSVDYNAIWAYILGPEPELALSLRICLDDNHNSVVLACAEVIQSVLSCNLNESFFDSLEKTSTYEKDLYTAAVFRSKPEINVGFLQGGFWKYSAKSSNILPITEDFGIVEDGVKYTIQDDIVVAQQDIAAGLVRMGILPRLVYLLEADPSVALEECILSILVAIARHSPICAQAIMKCDRLIELIVQRFTMSEKIDILSLKIKSVVLLKVLARSDRKNCFAFVKSGAFLTVIWHLYHYTSSIDQWLKSGKEKCKLSSTLMVEQLRLWKVCIQYGYCVSYFSDVFPSLCLWLNPPNFGKLIENNVLREFTTISMEAYHVLEALARRLPIFFSEKHLDSQEPGFTGDESEAWSWSCAVPMVDLAIKWLGSKKDPFICKFFSSQKGIRNDFVFEGISLAPLLWVYSAVFKMLSRVVERIPQDILTQIGSDQIVPWIPEFIPQVGLEIIKNGFLNFADASDMNPKTSPSGGNSFVEDLCFWREHGEFEMSLASVCCLHGLMLSIVNIDRLILLAKTESQAYPPKDVNSSREGEILRVGMFKTSLVEQRSMLDLFTKKIALECDSLRLIETFGRGGPAPGVGIGWGVCGGGYWSLAVLLAQNDSAFLMSLIEAFHTIPTLNGLTAQESLTLQSINSALAVCLVLGPRDIGLIEKTMEFLIQAPILYNFNLYIQRFLQLNGKVKQFGWKYSEDDCLIFCRTLSSHYKDRWLTPKGSKSVKNKSNLSDGTFKSGRVSLDTIYEESDETNRVVEGCTCLIVQWAYQRLPLPGHWFFSPVSTICDSKHAGRQKSDAQSIMQESSDLFDVAKSGLFFILGIEAFSSFLPDDFPKPVLSVPLIWKLHSLSVVLLTDIGVLDDEKSRDVYEVLQDLYGQRLNEAMSRRHPADIVEKDAKHLPSQLENKRSNIEFLMFQSEIHDSYSLFIETLVEQFSSVSYGDVLYGRQIVLYLHRCVESQTRLAAWNALNSARVFELLPPLEKCLADAEGYLQPIEDNEAILEAYVKSWVSGALDRSASRGSVAYLLSLHHLSSYIFHSYPVNNLLLRNKLSRSLLRDCSQKHHRKEMMTNLILYTKPSTHLIAGQKGVGTSIGMSDVEKRLEVLKEACEKNSFLLTVVEELGSSAKSELSAMCNM</sequence>
<feature type="domain" description="RPAP1/MINIYO-like TPR repeats" evidence="8">
    <location>
        <begin position="1425"/>
        <end position="1556"/>
    </location>
</feature>
<dbReference type="PANTHER" id="PTHR47605">
    <property type="entry name" value="TRANSCRIPTIONAL ELONGATION REGULATOR MINIYO"/>
    <property type="match status" value="1"/>
</dbReference>
<dbReference type="InterPro" id="IPR055326">
    <property type="entry name" value="MINIYO"/>
</dbReference>
<feature type="compositionally biased region" description="Basic and acidic residues" evidence="5">
    <location>
        <begin position="135"/>
        <end position="155"/>
    </location>
</feature>
<dbReference type="EnsemblPlants" id="MELO3C013664.2.1">
    <property type="protein sequence ID" value="MELO3C013664.2.1"/>
    <property type="gene ID" value="MELO3C013664.2"/>
</dbReference>
<feature type="region of interest" description="Disordered" evidence="5">
    <location>
        <begin position="331"/>
        <end position="372"/>
    </location>
</feature>
<dbReference type="SUPFAM" id="SSF48371">
    <property type="entry name" value="ARM repeat"/>
    <property type="match status" value="1"/>
</dbReference>
<dbReference type="InterPro" id="IPR057989">
    <property type="entry name" value="TPR_RPAP1/MINIYO-like"/>
</dbReference>
<accession>A0A9I9D639</accession>
<evidence type="ECO:0000256" key="3">
    <source>
        <dbReference type="ARBA" id="ARBA00023163"/>
    </source>
</evidence>
<dbReference type="Pfam" id="PF08621">
    <property type="entry name" value="RPAP1_N"/>
    <property type="match status" value="1"/>
</dbReference>
<dbReference type="InterPro" id="IPR013930">
    <property type="entry name" value="RPAP1_N"/>
</dbReference>
<name>A0A9I9D639_CUCME</name>
<feature type="compositionally biased region" description="Polar residues" evidence="5">
    <location>
        <begin position="335"/>
        <end position="347"/>
    </location>
</feature>
<proteinExistence type="inferred from homology"/>
<dbReference type="InterPro" id="IPR016024">
    <property type="entry name" value="ARM-type_fold"/>
</dbReference>